<keyword evidence="5" id="KW-0498">Mitosis</keyword>
<gene>
    <name evidence="10" type="ORF">TCIL3000_3_2020</name>
</gene>
<dbReference type="SUPFAM" id="SSF48371">
    <property type="entry name" value="ARM repeat"/>
    <property type="match status" value="1"/>
</dbReference>
<dbReference type="PANTHER" id="PTHR14418">
    <property type="entry name" value="CONDENSIN COMPLEX SUBUNIT 3-RELATED"/>
    <property type="match status" value="1"/>
</dbReference>
<dbReference type="Pfam" id="PF12719">
    <property type="entry name" value="Cnd3"/>
    <property type="match status" value="1"/>
</dbReference>
<comment type="similarity">
    <text evidence="2">Belongs to the CND3 (condensin subunit 3) family.</text>
</comment>
<dbReference type="GO" id="GO:0007076">
    <property type="term" value="P:mitotic chromosome condensation"/>
    <property type="evidence" value="ECO:0007669"/>
    <property type="project" value="InterPro"/>
</dbReference>
<evidence type="ECO:0000256" key="6">
    <source>
        <dbReference type="ARBA" id="ARBA00023067"/>
    </source>
</evidence>
<proteinExistence type="inferred from homology"/>
<evidence type="ECO:0000256" key="8">
    <source>
        <dbReference type="SAM" id="MobiDB-lite"/>
    </source>
</evidence>
<evidence type="ECO:0000313" key="10">
    <source>
        <dbReference type="EMBL" id="CCC89772.1"/>
    </source>
</evidence>
<dbReference type="GO" id="GO:0000793">
    <property type="term" value="C:condensed chromosome"/>
    <property type="evidence" value="ECO:0007669"/>
    <property type="project" value="TreeGrafter"/>
</dbReference>
<dbReference type="InterPro" id="IPR027165">
    <property type="entry name" value="CND3"/>
</dbReference>
<evidence type="ECO:0000256" key="7">
    <source>
        <dbReference type="ARBA" id="ARBA00023306"/>
    </source>
</evidence>
<dbReference type="InterPro" id="IPR025977">
    <property type="entry name" value="Cnd3_C"/>
</dbReference>
<dbReference type="InterPro" id="IPR016024">
    <property type="entry name" value="ARM-type_fold"/>
</dbReference>
<evidence type="ECO:0000256" key="5">
    <source>
        <dbReference type="ARBA" id="ARBA00022776"/>
    </source>
</evidence>
<organism evidence="10">
    <name type="scientific">Trypanosoma congolense (strain IL3000)</name>
    <dbReference type="NCBI Taxonomy" id="1068625"/>
    <lineage>
        <taxon>Eukaryota</taxon>
        <taxon>Discoba</taxon>
        <taxon>Euglenozoa</taxon>
        <taxon>Kinetoplastea</taxon>
        <taxon>Metakinetoplastina</taxon>
        <taxon>Trypanosomatida</taxon>
        <taxon>Trypanosomatidae</taxon>
        <taxon>Trypanosoma</taxon>
        <taxon>Nannomonas</taxon>
    </lineage>
</organism>
<keyword evidence="3" id="KW-0158">Chromosome</keyword>
<dbReference type="GO" id="GO:0051301">
    <property type="term" value="P:cell division"/>
    <property type="evidence" value="ECO:0007669"/>
    <property type="project" value="UniProtKB-KW"/>
</dbReference>
<dbReference type="EMBL" id="HE575316">
    <property type="protein sequence ID" value="CCC89772.1"/>
    <property type="molecule type" value="Genomic_DNA"/>
</dbReference>
<dbReference type="GO" id="GO:0000796">
    <property type="term" value="C:condensin complex"/>
    <property type="evidence" value="ECO:0007669"/>
    <property type="project" value="InterPro"/>
</dbReference>
<dbReference type="PANTHER" id="PTHR14418:SF5">
    <property type="entry name" value="CONDENSIN COMPLEX SUBUNIT 3"/>
    <property type="match status" value="1"/>
</dbReference>
<feature type="domain" description="Nuclear condensin complex subunit 3 C-terminal" evidence="9">
    <location>
        <begin position="546"/>
        <end position="916"/>
    </location>
</feature>
<evidence type="ECO:0000259" key="9">
    <source>
        <dbReference type="Pfam" id="PF12719"/>
    </source>
</evidence>
<protein>
    <recommendedName>
        <fullName evidence="9">Nuclear condensin complex subunit 3 C-terminal domain-containing protein</fullName>
    </recommendedName>
</protein>
<evidence type="ECO:0000256" key="3">
    <source>
        <dbReference type="ARBA" id="ARBA00022454"/>
    </source>
</evidence>
<keyword evidence="6" id="KW-0226">DNA condensation</keyword>
<dbReference type="VEuPathDB" id="TriTrypDB:TcIL3000_3_2020"/>
<sequence>MPPRKAECFSAEKVGLIFQRVLMSSVHIPQCKKELFAFYESDRAAVGEAICGAVLLVLKETPKLSVESLKRHYNFLTDFCKDCLDKLSCDQVALSIIKMVSPYHNAAEKMVRLSVVSLLEALLKTVDPTNVADERQRCYESVAEILMLRLYDKYPLVRERAACGVTYFQVGNKGCDVTQHLLILLCTDTAADVRRQILQMVRGQPEFLHGYFSSVVRCTRDVVARVRAAAWDALGVFRWESVVQSARKRKGISLSELIKDGLSDSNKAVIAACRAALTNSWLHRDEKGDCKAVVDALISEDELSTPISTYDMICMELLLSCRRRNMNTVYAISAEPVTAASVLMWKACAKVSADIEGVDESAVFIPLSQFSDLLRDKLFSSSRSKKGIESTKINDNFDFTLCQCLLSALDIYQENGYLAHSDNTTRKSLLECMTFLLKATPEEDPALYVDVAVRSLKALTERTPEDATRAIDKALMLLFGGLHLPKKHSLGYEDVEAFGRKSRERQQELAKLRMMTLSGESDGIRHQMLKNEIDIDEKFLLRMQYIVLAFLSHSERGDKITAYWSHIIQLGLRQDIDAVKVVSIKSLGMQCLVNPEAVHTFLPPILNSADEIVSESEHCVPLAALGVVFDLVMEYGFRFFDCSPRGTTGRPRRSCTMTPEALNGTEDGDALYPLGSIDAENAFNRREQHENNIAEEDFHKVGGENLLKLLRTFLTTVCAKKNKMAVVGFCKLLACSRVPHSKTPEIIADILLHHVAYRRDGKGNTGSVYMVDYLNKFFQCYASSHRNRQMLFARGGIIAFTALLRHEVPTAQWLIEFVAKCSDAIMLVDIRNIDPEAARQMGRPDDELLAEDEENMGARAYSSRHTVGRITTQSSLLSRELSRFSLHEYIASELLIEIAQNKSEKARQVCMTVLGKHMYFYAKVLPSWLLFCCDKALESVGRDSPTYAHLESWREEAVARFSVQPNAKETSAFNQRWNDTIDVRNAVVAQLVGCPFARMLCNIAGGCEEPGAFSTDPSYGVSGRKRGRDIDATSQILPSGDRRRKGN</sequence>
<name>G0UK67_TRYCI</name>
<evidence type="ECO:0000256" key="1">
    <source>
        <dbReference type="ARBA" id="ARBA00004286"/>
    </source>
</evidence>
<keyword evidence="4" id="KW-0132">Cell division</keyword>
<comment type="subcellular location">
    <subcellularLocation>
        <location evidence="1">Chromosome</location>
    </subcellularLocation>
</comment>
<keyword evidence="7" id="KW-0131">Cell cycle</keyword>
<dbReference type="InterPro" id="IPR011989">
    <property type="entry name" value="ARM-like"/>
</dbReference>
<accession>G0UK67</accession>
<evidence type="ECO:0000256" key="2">
    <source>
        <dbReference type="ARBA" id="ARBA00006533"/>
    </source>
</evidence>
<evidence type="ECO:0000256" key="4">
    <source>
        <dbReference type="ARBA" id="ARBA00022618"/>
    </source>
</evidence>
<dbReference type="Gene3D" id="1.25.10.10">
    <property type="entry name" value="Leucine-rich Repeat Variant"/>
    <property type="match status" value="1"/>
</dbReference>
<reference evidence="10" key="1">
    <citation type="journal article" date="2012" name="Proc. Natl. Acad. Sci. U.S.A.">
        <title>Antigenic diversity is generated by distinct evolutionary mechanisms in African trypanosome species.</title>
        <authorList>
            <person name="Jackson A.P."/>
            <person name="Berry A."/>
            <person name="Aslett M."/>
            <person name="Allison H.C."/>
            <person name="Burton P."/>
            <person name="Vavrova-Anderson J."/>
            <person name="Brown R."/>
            <person name="Browne H."/>
            <person name="Corton N."/>
            <person name="Hauser H."/>
            <person name="Gamble J."/>
            <person name="Gilderthorp R."/>
            <person name="Marcello L."/>
            <person name="McQuillan J."/>
            <person name="Otto T.D."/>
            <person name="Quail M.A."/>
            <person name="Sanders M.J."/>
            <person name="van Tonder A."/>
            <person name="Ginger M.L."/>
            <person name="Field M.C."/>
            <person name="Barry J.D."/>
            <person name="Hertz-Fowler C."/>
            <person name="Berriman M."/>
        </authorList>
    </citation>
    <scope>NUCLEOTIDE SEQUENCE</scope>
    <source>
        <strain evidence="10">IL3000</strain>
    </source>
</reference>
<feature type="region of interest" description="Disordered" evidence="8">
    <location>
        <begin position="1017"/>
        <end position="1047"/>
    </location>
</feature>
<dbReference type="AlphaFoldDB" id="G0UK67"/>